<evidence type="ECO:0000313" key="3">
    <source>
        <dbReference type="EMBL" id="EXB54781.1"/>
    </source>
</evidence>
<dbReference type="InterPro" id="IPR044194">
    <property type="entry name" value="BLISTER"/>
</dbReference>
<dbReference type="PANTHER" id="PTHR47490:SF2">
    <property type="entry name" value="PROTEIN BLISTER"/>
    <property type="match status" value="1"/>
</dbReference>
<feature type="compositionally biased region" description="Basic and acidic residues" evidence="2">
    <location>
        <begin position="59"/>
        <end position="68"/>
    </location>
</feature>
<dbReference type="STRING" id="981085.W9QV30"/>
<organism evidence="3 4">
    <name type="scientific">Morus notabilis</name>
    <dbReference type="NCBI Taxonomy" id="981085"/>
    <lineage>
        <taxon>Eukaryota</taxon>
        <taxon>Viridiplantae</taxon>
        <taxon>Streptophyta</taxon>
        <taxon>Embryophyta</taxon>
        <taxon>Tracheophyta</taxon>
        <taxon>Spermatophyta</taxon>
        <taxon>Magnoliopsida</taxon>
        <taxon>eudicotyledons</taxon>
        <taxon>Gunneridae</taxon>
        <taxon>Pentapetalae</taxon>
        <taxon>rosids</taxon>
        <taxon>fabids</taxon>
        <taxon>Rosales</taxon>
        <taxon>Moraceae</taxon>
        <taxon>Moreae</taxon>
        <taxon>Morus</taxon>
    </lineage>
</organism>
<feature type="compositionally biased region" description="Polar residues" evidence="2">
    <location>
        <begin position="104"/>
        <end position="134"/>
    </location>
</feature>
<feature type="compositionally biased region" description="Polar residues" evidence="2">
    <location>
        <begin position="45"/>
        <end position="58"/>
    </location>
</feature>
<feature type="compositionally biased region" description="Basic and acidic residues" evidence="2">
    <location>
        <begin position="136"/>
        <end position="145"/>
    </location>
</feature>
<proteinExistence type="predicted"/>
<gene>
    <name evidence="3" type="ORF">L484_019912</name>
</gene>
<feature type="region of interest" description="Disordered" evidence="2">
    <location>
        <begin position="631"/>
        <end position="680"/>
    </location>
</feature>
<feature type="compositionally biased region" description="Basic and acidic residues" evidence="2">
    <location>
        <begin position="15"/>
        <end position="40"/>
    </location>
</feature>
<dbReference type="eggNOG" id="ENOG502RCM2">
    <property type="taxonomic scope" value="Eukaryota"/>
</dbReference>
<reference evidence="4" key="1">
    <citation type="submission" date="2013-01" db="EMBL/GenBank/DDBJ databases">
        <title>Draft Genome Sequence of a Mulberry Tree, Morus notabilis C.K. Schneid.</title>
        <authorList>
            <person name="He N."/>
            <person name="Zhao S."/>
        </authorList>
    </citation>
    <scope>NUCLEOTIDE SEQUENCE</scope>
</reference>
<feature type="region of interest" description="Disordered" evidence="2">
    <location>
        <begin position="835"/>
        <end position="863"/>
    </location>
</feature>
<keyword evidence="1" id="KW-0175">Coiled coil</keyword>
<sequence length="886" mass="97241">MASAQVLPNTVASSRKQEHLEAGKRRLEEFRKKKAADRSKKASSTSQIHASEVNSNEKQPLETEHARVTDTNGAGTSDLLGNAVTESSSLEINNDSNPIDAIQKSESVLSSDRPTSIFSSNEYNSFSSDQTQKHANGHEFKKDGDLGSGGPLDVYQSHGEKGKSNDAENYTGDLGRLPYGTASEQFFALRSRGSKDFDSSINRLSLHRIDEPQLKEEKTPSKDYTIADASSQVSVVRISSQNSISSALQSEPSSASGSKSSSLYEDIIRPTANRRGIADDDMQNNVNFSDLMSFKTGKENISGSASGLFSMENGAIQTIGSMGFESNFRSSPNHVPLYPLTNETNSRSSRPSFLDNLNIHKASSGSHFKKDEFGKDSFKSNSLKPKSVDFLGPSPFHKPSVDAGSLGPFSKINSSTSQAFDPSINSVSDSIAGDQPKLSVNENGMEWKHEFYLPKQNEDFAALEQHIEDLTQEKFSLQRALEASRSLAESLAAENSSLTDSYNQQRGVVDQLKSDMEKLQEEIKAQLAELEAVRNEYGNAQLECNAADERAKLLASEVISLEEKALRLRSNELKLERQLENSQAEISSYKKKLSILEKDRLDLQSTIDALQEEKKLLQSKLWKASTSGRSVDLTKSSTNKKDMSTTTEDLANEDTITDTSSQETSDASVVGTDASSSPMLPLNGYSTAEASFAILPPEQSRMIQNINTLISELALEKQELIQALTSKSSHCSKLKELNTELSRKLEAQTQRLELLTAQSMANEHISARQPDSHDIRDNIPYADEGDEVTRGIATTLHVTLLLLTKRGSLPLYTTKKARLRASTPYAVNPMTCANSLRHGRIGGQKRPPPTQRRRRGKSMGGDARISIKVFDNQLASGTGRCLQCRH</sequence>
<dbReference type="GO" id="GO:0040008">
    <property type="term" value="P:regulation of growth"/>
    <property type="evidence" value="ECO:0007669"/>
    <property type="project" value="InterPro"/>
</dbReference>
<feature type="compositionally biased region" description="Polar residues" evidence="2">
    <location>
        <begin position="1"/>
        <end position="14"/>
    </location>
</feature>
<accession>W9QV30</accession>
<evidence type="ECO:0008006" key="5">
    <source>
        <dbReference type="Google" id="ProtNLM"/>
    </source>
</evidence>
<feature type="coiled-coil region" evidence="1">
    <location>
        <begin position="703"/>
        <end position="758"/>
    </location>
</feature>
<dbReference type="AlphaFoldDB" id="W9QV30"/>
<dbReference type="EMBL" id="KE344209">
    <property type="protein sequence ID" value="EXB54781.1"/>
    <property type="molecule type" value="Genomic_DNA"/>
</dbReference>
<dbReference type="PANTHER" id="PTHR47490">
    <property type="entry name" value="PROTEIN BLISTER"/>
    <property type="match status" value="1"/>
</dbReference>
<protein>
    <recommendedName>
        <fullName evidence="5">Protein BLISTER</fullName>
    </recommendedName>
</protein>
<evidence type="ECO:0000256" key="1">
    <source>
        <dbReference type="SAM" id="Coils"/>
    </source>
</evidence>
<dbReference type="Gene3D" id="1.10.287.1490">
    <property type="match status" value="1"/>
</dbReference>
<evidence type="ECO:0000256" key="2">
    <source>
        <dbReference type="SAM" id="MobiDB-lite"/>
    </source>
</evidence>
<feature type="compositionally biased region" description="Polar residues" evidence="2">
    <location>
        <begin position="84"/>
        <end position="97"/>
    </location>
</feature>
<feature type="compositionally biased region" description="Polar residues" evidence="2">
    <location>
        <begin position="657"/>
        <end position="680"/>
    </location>
</feature>
<dbReference type="Proteomes" id="UP000030645">
    <property type="component" value="Unassembled WGS sequence"/>
</dbReference>
<feature type="region of interest" description="Disordered" evidence="2">
    <location>
        <begin position="1"/>
        <end position="172"/>
    </location>
</feature>
<name>W9QV30_9ROSA</name>
<evidence type="ECO:0000313" key="4">
    <source>
        <dbReference type="Proteomes" id="UP000030645"/>
    </source>
</evidence>
<feature type="coiled-coil region" evidence="1">
    <location>
        <begin position="453"/>
        <end position="620"/>
    </location>
</feature>
<keyword evidence="4" id="KW-1185">Reference proteome</keyword>